<evidence type="ECO:0000256" key="11">
    <source>
        <dbReference type="PROSITE-ProRule" id="PRU01360"/>
    </source>
</evidence>
<feature type="chain" id="PRO_5011611990" evidence="13">
    <location>
        <begin position="26"/>
        <end position="671"/>
    </location>
</feature>
<keyword evidence="6 13" id="KW-0732">Signal</keyword>
<evidence type="ECO:0000259" key="14">
    <source>
        <dbReference type="Pfam" id="PF00593"/>
    </source>
</evidence>
<name>A0A1I1FQZ0_9GAMM</name>
<evidence type="ECO:0000256" key="8">
    <source>
        <dbReference type="ARBA" id="ARBA00023136"/>
    </source>
</evidence>
<dbReference type="InterPro" id="IPR036942">
    <property type="entry name" value="Beta-barrel_TonB_sf"/>
</dbReference>
<dbReference type="InterPro" id="IPR000531">
    <property type="entry name" value="Beta-barrel_TonB"/>
</dbReference>
<evidence type="ECO:0000256" key="3">
    <source>
        <dbReference type="ARBA" id="ARBA00022448"/>
    </source>
</evidence>
<dbReference type="GO" id="GO:0015344">
    <property type="term" value="F:siderophore uptake transmembrane transporter activity"/>
    <property type="evidence" value="ECO:0007669"/>
    <property type="project" value="TreeGrafter"/>
</dbReference>
<evidence type="ECO:0000256" key="10">
    <source>
        <dbReference type="ARBA" id="ARBA00023237"/>
    </source>
</evidence>
<dbReference type="InterPro" id="IPR037066">
    <property type="entry name" value="Plug_dom_sf"/>
</dbReference>
<reference evidence="16 17" key="1">
    <citation type="submission" date="2016-10" db="EMBL/GenBank/DDBJ databases">
        <authorList>
            <person name="de Groot N.N."/>
        </authorList>
    </citation>
    <scope>NUCLEOTIDE SEQUENCE [LARGE SCALE GENOMIC DNA]</scope>
    <source>
        <strain evidence="16 17">DSM 18438</strain>
    </source>
</reference>
<sequence>MQGWSRLFIRSTTVLFLCSSNLLIADQVAESVYAQLNPVVITGTRTTRDLAASPVRTQVIDREELDRYQPRDLAAALRHLPGVYLRTTHGKEGQEVWMQGLDSERVLVLINGVPAIASTGSSVDLTQIAITDIERIEVVRGATSALYGSSAMGGVINIITRQPDTSRYRIQTLAGSLGETGDGDPLDRSQIQALASLAGKRAQLEVSIDWRRDEGYTLKPDAFAQDGHQLEQLNLNAQLNLQTQHWGDFYFRPSWFQEDKSKSQATPLPGGMEARSIKEESVEQPGLQMVWKKSTPLDGEIQLQASGSLFQNITQDSRINGSPLMRREAEINNLRTELQWSSWWHARHQVTLGALARQETLDQFKDTWSSTGREREDEIQEDAEQTNLEAYLQDNVFITDSLELLVGARYQHDSDFGSFVTPSATLFNRTKMNAGHFAQRLSLGRGYRVPNLKERYFVFDQSDKGYQVLGNPDLEPESSWSLQAGADWQPKNRHHPSLDINFFFNDIEQLIIHEYDPQASQAAGLQVYNYQNQDRARTWGSEVSSQWQPHPNWKLQLGYTWLQTEDPDTGLELSSRPTHQIKGDIGFNYQNFELTLLGEYQSREFTDSDNTQISPAWQRFHLRANYHLKPFTLLAGIDNLFDELPDLDDHNDLSPKPGRYVFVGLRLDGHF</sequence>
<dbReference type="OrthoDB" id="9764669at2"/>
<keyword evidence="5 11" id="KW-0812">Transmembrane</keyword>
<dbReference type="PANTHER" id="PTHR30069">
    <property type="entry name" value="TONB-DEPENDENT OUTER MEMBRANE RECEPTOR"/>
    <property type="match status" value="1"/>
</dbReference>
<dbReference type="Gene3D" id="2.40.170.20">
    <property type="entry name" value="TonB-dependent receptor, beta-barrel domain"/>
    <property type="match status" value="1"/>
</dbReference>
<keyword evidence="7 12" id="KW-0798">TonB box</keyword>
<dbReference type="EMBL" id="FOLH01000002">
    <property type="protein sequence ID" value="SFC01979.1"/>
    <property type="molecule type" value="Genomic_DNA"/>
</dbReference>
<evidence type="ECO:0000256" key="6">
    <source>
        <dbReference type="ARBA" id="ARBA00022729"/>
    </source>
</evidence>
<proteinExistence type="inferred from homology"/>
<keyword evidence="3 11" id="KW-0813">Transport</keyword>
<dbReference type="PROSITE" id="PS52016">
    <property type="entry name" value="TONB_DEPENDENT_REC_3"/>
    <property type="match status" value="1"/>
</dbReference>
<evidence type="ECO:0000256" key="1">
    <source>
        <dbReference type="ARBA" id="ARBA00004571"/>
    </source>
</evidence>
<dbReference type="InterPro" id="IPR039426">
    <property type="entry name" value="TonB-dep_rcpt-like"/>
</dbReference>
<feature type="domain" description="TonB-dependent receptor-like beta-barrel" evidence="14">
    <location>
        <begin position="215"/>
        <end position="640"/>
    </location>
</feature>
<dbReference type="GO" id="GO:0044718">
    <property type="term" value="P:siderophore transmembrane transport"/>
    <property type="evidence" value="ECO:0007669"/>
    <property type="project" value="TreeGrafter"/>
</dbReference>
<evidence type="ECO:0000256" key="13">
    <source>
        <dbReference type="SAM" id="SignalP"/>
    </source>
</evidence>
<organism evidence="16 17">
    <name type="scientific">Marinospirillum celere</name>
    <dbReference type="NCBI Taxonomy" id="1122252"/>
    <lineage>
        <taxon>Bacteria</taxon>
        <taxon>Pseudomonadati</taxon>
        <taxon>Pseudomonadota</taxon>
        <taxon>Gammaproteobacteria</taxon>
        <taxon>Oceanospirillales</taxon>
        <taxon>Oceanospirillaceae</taxon>
        <taxon>Marinospirillum</taxon>
    </lineage>
</organism>
<accession>A0A1I1FQZ0</accession>
<comment type="similarity">
    <text evidence="2">Belongs to the TonB-dependent receptor family. Hemoglobin/haptoglobin binding protein subfamily.</text>
</comment>
<feature type="signal peptide" evidence="13">
    <location>
        <begin position="1"/>
        <end position="25"/>
    </location>
</feature>
<evidence type="ECO:0000256" key="4">
    <source>
        <dbReference type="ARBA" id="ARBA00022452"/>
    </source>
</evidence>
<keyword evidence="4 11" id="KW-1134">Transmembrane beta strand</keyword>
<dbReference type="Gene3D" id="2.170.130.10">
    <property type="entry name" value="TonB-dependent receptor, plug domain"/>
    <property type="match status" value="1"/>
</dbReference>
<dbReference type="AlphaFoldDB" id="A0A1I1FQZ0"/>
<keyword evidence="10 11" id="KW-0998">Cell outer membrane</keyword>
<dbReference type="STRING" id="1122252.SAMN05660443_1167"/>
<evidence type="ECO:0000256" key="7">
    <source>
        <dbReference type="ARBA" id="ARBA00023077"/>
    </source>
</evidence>
<dbReference type="CDD" id="cd01347">
    <property type="entry name" value="ligand_gated_channel"/>
    <property type="match status" value="1"/>
</dbReference>
<dbReference type="Proteomes" id="UP000199058">
    <property type="component" value="Unassembled WGS sequence"/>
</dbReference>
<dbReference type="Pfam" id="PF00593">
    <property type="entry name" value="TonB_dep_Rec_b-barrel"/>
    <property type="match status" value="1"/>
</dbReference>
<keyword evidence="8 11" id="KW-0472">Membrane</keyword>
<protein>
    <submittedName>
        <fullName evidence="16">Outer membrane receptor for ferrienterochelin and colicins</fullName>
    </submittedName>
</protein>
<evidence type="ECO:0000259" key="15">
    <source>
        <dbReference type="Pfam" id="PF07715"/>
    </source>
</evidence>
<evidence type="ECO:0000256" key="5">
    <source>
        <dbReference type="ARBA" id="ARBA00022692"/>
    </source>
</evidence>
<gene>
    <name evidence="16" type="ORF">SAMN05660443_1167</name>
</gene>
<comment type="subcellular location">
    <subcellularLocation>
        <location evidence="1 11">Cell outer membrane</location>
        <topology evidence="1 11">Multi-pass membrane protein</topology>
    </subcellularLocation>
</comment>
<evidence type="ECO:0000256" key="2">
    <source>
        <dbReference type="ARBA" id="ARBA00008143"/>
    </source>
</evidence>
<dbReference type="RefSeq" id="WP_091960562.1">
    <property type="nucleotide sequence ID" value="NZ_FOLH01000002.1"/>
</dbReference>
<evidence type="ECO:0000313" key="16">
    <source>
        <dbReference type="EMBL" id="SFC01979.1"/>
    </source>
</evidence>
<keyword evidence="17" id="KW-1185">Reference proteome</keyword>
<evidence type="ECO:0000313" key="17">
    <source>
        <dbReference type="Proteomes" id="UP000199058"/>
    </source>
</evidence>
<dbReference type="InterPro" id="IPR012910">
    <property type="entry name" value="Plug_dom"/>
</dbReference>
<dbReference type="Pfam" id="PF07715">
    <property type="entry name" value="Plug"/>
    <property type="match status" value="1"/>
</dbReference>
<dbReference type="PANTHER" id="PTHR30069:SF29">
    <property type="entry name" value="HEMOGLOBIN AND HEMOGLOBIN-HAPTOGLOBIN-BINDING PROTEIN 1-RELATED"/>
    <property type="match status" value="1"/>
</dbReference>
<dbReference type="SUPFAM" id="SSF56935">
    <property type="entry name" value="Porins"/>
    <property type="match status" value="1"/>
</dbReference>
<keyword evidence="9 16" id="KW-0675">Receptor</keyword>
<feature type="domain" description="TonB-dependent receptor plug" evidence="15">
    <location>
        <begin position="51"/>
        <end position="155"/>
    </location>
</feature>
<evidence type="ECO:0000256" key="12">
    <source>
        <dbReference type="RuleBase" id="RU003357"/>
    </source>
</evidence>
<evidence type="ECO:0000256" key="9">
    <source>
        <dbReference type="ARBA" id="ARBA00023170"/>
    </source>
</evidence>
<dbReference type="GO" id="GO:0009279">
    <property type="term" value="C:cell outer membrane"/>
    <property type="evidence" value="ECO:0007669"/>
    <property type="project" value="UniProtKB-SubCell"/>
</dbReference>